<evidence type="ECO:0000313" key="2">
    <source>
        <dbReference type="Proteomes" id="UP000501060"/>
    </source>
</evidence>
<organism evidence="1 2">
    <name type="scientific">Mycoplasma phocoenae</name>
    <dbReference type="NCBI Taxonomy" id="754517"/>
    <lineage>
        <taxon>Bacteria</taxon>
        <taxon>Bacillati</taxon>
        <taxon>Mycoplasmatota</taxon>
        <taxon>Mollicutes</taxon>
        <taxon>Mycoplasmataceae</taxon>
        <taxon>Mycoplasma</taxon>
    </lineage>
</organism>
<dbReference type="RefSeq" id="WP_169605029.1">
    <property type="nucleotide sequence ID" value="NZ_CP051481.1"/>
</dbReference>
<gene>
    <name evidence="1" type="ORF">HGG69_01415</name>
</gene>
<sequence length="138" mass="16768">MSAENRKKYWQGYRINLKSRNAISKQIERNKKNFKKSFFYIEKNVPEFEKKLENLEKEFCFEQGLDINQSQKNIKKEHDFQLKQAIEKINNLMSEISIDDKEYNELLKRTKLRIEKEFLEDEEINDLKKRVSSNKLSI</sequence>
<dbReference type="KEGG" id="mphe:HGG69_01415"/>
<dbReference type="AlphaFoldDB" id="A0A858U897"/>
<dbReference type="Proteomes" id="UP000501060">
    <property type="component" value="Chromosome"/>
</dbReference>
<evidence type="ECO:0000313" key="1">
    <source>
        <dbReference type="EMBL" id="QJG66978.1"/>
    </source>
</evidence>
<accession>A0A858U897</accession>
<proteinExistence type="predicted"/>
<reference evidence="1 2" key="1">
    <citation type="submission" date="2020-04" db="EMBL/GenBank/DDBJ databases">
        <title>Novel Mycoplasma species detected in Phocoena phocoena (harbor porpoise) from the USA.</title>
        <authorList>
            <person name="Volokhov D.V."/>
        </authorList>
    </citation>
    <scope>NUCLEOTIDE SEQUENCE [LARGE SCALE GENOMIC DNA]</scope>
    <source>
        <strain evidence="1 2">Phocoena C-264-GEN</strain>
    </source>
</reference>
<keyword evidence="2" id="KW-1185">Reference proteome</keyword>
<dbReference type="EMBL" id="CP051481">
    <property type="protein sequence ID" value="QJG66978.1"/>
    <property type="molecule type" value="Genomic_DNA"/>
</dbReference>
<name>A0A858U897_9MOLU</name>
<protein>
    <submittedName>
        <fullName evidence="1">Uncharacterized protein</fullName>
    </submittedName>
</protein>